<dbReference type="Proteomes" id="UP001631969">
    <property type="component" value="Unassembled WGS sequence"/>
</dbReference>
<name>A0ACC7NXY1_9BACL</name>
<keyword evidence="2" id="KW-1185">Reference proteome</keyword>
<protein>
    <submittedName>
        <fullName evidence="1">TrkH family potassium uptake protein</fullName>
    </submittedName>
</protein>
<proteinExistence type="predicted"/>
<comment type="caution">
    <text evidence="1">The sequence shown here is derived from an EMBL/GenBank/DDBJ whole genome shotgun (WGS) entry which is preliminary data.</text>
</comment>
<accession>A0ACC7NXY1</accession>
<sequence length="467" mass="50443">MMKNLASRLSPVRRNYERMDLFLNRIKNRISPPQLVTAIFIILILAGAVLLSLPHAAENGESVGFLNAFFTATSAVCVNGLIVIDTSGSFSHLGEIVIMVLIQVGGLGFMTMGVMVAIILGRKIGLKQRLILQQTTQSTSVQGLVRLSLHMVAISFVLETVAAIILALRWQGEMGWARASYYGIFHAISAFNNAGFSLWHDSLSRHIGDPVVNLTITVLFLIGGLGFIVVVEVLRKRSWRKLSLHSKVVLLGSAILTFLGFLLVFLLESWNPATFGNLTWSERLLAAFFQGSAPRSAGFNSIEIGSMLSATQFLMIILMFIGAASGGTGGGIKINTFIVLVLATFNTFRGGGQIHAFGRKINQETVMRALAVTMSAIAGVLIVTMALTITEDLMHEQFLSILFEAVSAFSTTGMSMGLTPDLSPAGKVIVTITMFAGRLGPLTLAYALSQKKRVSKIGYPEDNILIG</sequence>
<gene>
    <name evidence="1" type="ORF">ACI1P1_14790</name>
</gene>
<organism evidence="1 2">
    <name type="scientific">Paenibacillus mesotrionivorans</name>
    <dbReference type="NCBI Taxonomy" id="3160968"/>
    <lineage>
        <taxon>Bacteria</taxon>
        <taxon>Bacillati</taxon>
        <taxon>Bacillota</taxon>
        <taxon>Bacilli</taxon>
        <taxon>Bacillales</taxon>
        <taxon>Paenibacillaceae</taxon>
        <taxon>Paenibacillus</taxon>
    </lineage>
</organism>
<evidence type="ECO:0000313" key="1">
    <source>
        <dbReference type="EMBL" id="MFM9329558.1"/>
    </source>
</evidence>
<evidence type="ECO:0000313" key="2">
    <source>
        <dbReference type="Proteomes" id="UP001631969"/>
    </source>
</evidence>
<reference evidence="1" key="1">
    <citation type="submission" date="2024-12" db="EMBL/GenBank/DDBJ databases">
        <authorList>
            <person name="Wu N."/>
        </authorList>
    </citation>
    <scope>NUCLEOTIDE SEQUENCE</scope>
    <source>
        <strain evidence="1">P15</strain>
    </source>
</reference>
<dbReference type="EMBL" id="JBJURJ010000009">
    <property type="protein sequence ID" value="MFM9329558.1"/>
    <property type="molecule type" value="Genomic_DNA"/>
</dbReference>